<keyword evidence="4" id="KW-0223">Dioxygenase</keyword>
<organism evidence="8 9">
    <name type="scientific">Novosphingobium umbonatum</name>
    <dbReference type="NCBI Taxonomy" id="1908524"/>
    <lineage>
        <taxon>Bacteria</taxon>
        <taxon>Pseudomonadati</taxon>
        <taxon>Pseudomonadota</taxon>
        <taxon>Alphaproteobacteria</taxon>
        <taxon>Sphingomonadales</taxon>
        <taxon>Sphingomonadaceae</taxon>
        <taxon>Novosphingobium</taxon>
    </lineage>
</organism>
<gene>
    <name evidence="8" type="ORF">EOE18_05855</name>
</gene>
<evidence type="ECO:0000256" key="2">
    <source>
        <dbReference type="ARBA" id="ARBA00022723"/>
    </source>
</evidence>
<dbReference type="InterPro" id="IPR044862">
    <property type="entry name" value="Pro_4_hyd_alph_FE2OG_OXY"/>
</dbReference>
<evidence type="ECO:0000259" key="7">
    <source>
        <dbReference type="PROSITE" id="PS51471"/>
    </source>
</evidence>
<dbReference type="InterPro" id="IPR005123">
    <property type="entry name" value="Oxoglu/Fe-dep_dioxygenase_dom"/>
</dbReference>
<keyword evidence="3" id="KW-0847">Vitamin C</keyword>
<dbReference type="AlphaFoldDB" id="A0A437N996"/>
<keyword evidence="6" id="KW-0408">Iron</keyword>
<dbReference type="GO" id="GO:0004656">
    <property type="term" value="F:procollagen-proline 4-dioxygenase activity"/>
    <property type="evidence" value="ECO:0007669"/>
    <property type="project" value="TreeGrafter"/>
</dbReference>
<dbReference type="Pfam" id="PF13640">
    <property type="entry name" value="2OG-FeII_Oxy_3"/>
    <property type="match status" value="1"/>
</dbReference>
<evidence type="ECO:0000256" key="1">
    <source>
        <dbReference type="ARBA" id="ARBA00001961"/>
    </source>
</evidence>
<keyword evidence="2" id="KW-0479">Metal-binding</keyword>
<dbReference type="EMBL" id="SACO01000003">
    <property type="protein sequence ID" value="RVU06490.1"/>
    <property type="molecule type" value="Genomic_DNA"/>
</dbReference>
<sequence length="228" mass="25680">MSSSRSSKADPAPDRAALAEIGAQVCERLDADPSVYRVPVEQIDIFVVQEFLTPAECLRFIDLVDMTAVPSSVFDKDKVSRFRTSYSGDVDRNDPFVGMIERRIDDLLGIDSSFGETVQGQRYQPGQEYQGHCDWFPPQSDLFRTEAKMGGQRSWTAMIYLNDVEAGGITEFPHVGVSVTPRQGMLLAWNNAHANGTPNTYTMHAAKPVERGVKYVITKWYRSRRWGY</sequence>
<accession>A0A437N996</accession>
<comment type="cofactor">
    <cofactor evidence="1">
        <name>L-ascorbate</name>
        <dbReference type="ChEBI" id="CHEBI:38290"/>
    </cofactor>
</comment>
<dbReference type="PANTHER" id="PTHR10869:SF246">
    <property type="entry name" value="TRANSMEMBRANE PROLYL 4-HYDROXYLASE"/>
    <property type="match status" value="1"/>
</dbReference>
<dbReference type="OrthoDB" id="269774at2"/>
<dbReference type="InterPro" id="IPR045054">
    <property type="entry name" value="P4HA-like"/>
</dbReference>
<keyword evidence="9" id="KW-1185">Reference proteome</keyword>
<dbReference type="GO" id="GO:0005506">
    <property type="term" value="F:iron ion binding"/>
    <property type="evidence" value="ECO:0007669"/>
    <property type="project" value="InterPro"/>
</dbReference>
<dbReference type="Gene3D" id="2.60.120.620">
    <property type="entry name" value="q2cbj1_9rhob like domain"/>
    <property type="match status" value="1"/>
</dbReference>
<evidence type="ECO:0000256" key="6">
    <source>
        <dbReference type="ARBA" id="ARBA00023004"/>
    </source>
</evidence>
<protein>
    <submittedName>
        <fullName evidence="8">2OG-Fe(II) oxygenase</fullName>
    </submittedName>
</protein>
<evidence type="ECO:0000256" key="3">
    <source>
        <dbReference type="ARBA" id="ARBA00022896"/>
    </source>
</evidence>
<evidence type="ECO:0000256" key="5">
    <source>
        <dbReference type="ARBA" id="ARBA00023002"/>
    </source>
</evidence>
<name>A0A437N996_9SPHN</name>
<evidence type="ECO:0000256" key="4">
    <source>
        <dbReference type="ARBA" id="ARBA00022964"/>
    </source>
</evidence>
<proteinExistence type="predicted"/>
<dbReference type="Proteomes" id="UP000282837">
    <property type="component" value="Unassembled WGS sequence"/>
</dbReference>
<feature type="domain" description="Fe2OG dioxygenase" evidence="7">
    <location>
        <begin position="114"/>
        <end position="223"/>
    </location>
</feature>
<reference evidence="8 9" key="1">
    <citation type="submission" date="2019-01" db="EMBL/GenBank/DDBJ databases">
        <authorList>
            <person name="Chen W.-M."/>
        </authorList>
    </citation>
    <scope>NUCLEOTIDE SEQUENCE [LARGE SCALE GENOMIC DNA]</scope>
    <source>
        <strain evidence="8 9">FSY-9</strain>
    </source>
</reference>
<dbReference type="GO" id="GO:0031418">
    <property type="term" value="F:L-ascorbic acid binding"/>
    <property type="evidence" value="ECO:0007669"/>
    <property type="project" value="UniProtKB-KW"/>
</dbReference>
<evidence type="ECO:0000313" key="8">
    <source>
        <dbReference type="EMBL" id="RVU06490.1"/>
    </source>
</evidence>
<comment type="caution">
    <text evidence="8">The sequence shown here is derived from an EMBL/GenBank/DDBJ whole genome shotgun (WGS) entry which is preliminary data.</text>
</comment>
<evidence type="ECO:0000313" key="9">
    <source>
        <dbReference type="Proteomes" id="UP000282837"/>
    </source>
</evidence>
<dbReference type="PROSITE" id="PS51471">
    <property type="entry name" value="FE2OG_OXY"/>
    <property type="match status" value="1"/>
</dbReference>
<dbReference type="PANTHER" id="PTHR10869">
    <property type="entry name" value="PROLYL 4-HYDROXYLASE ALPHA SUBUNIT"/>
    <property type="match status" value="1"/>
</dbReference>
<dbReference type="InterPro" id="IPR006620">
    <property type="entry name" value="Pro_4_hyd_alph"/>
</dbReference>
<dbReference type="SMART" id="SM00702">
    <property type="entry name" value="P4Hc"/>
    <property type="match status" value="1"/>
</dbReference>
<keyword evidence="5" id="KW-0560">Oxidoreductase</keyword>